<accession>A0A2Z5J8Y7</accession>
<proteinExistence type="predicted"/>
<feature type="region of interest" description="Disordered" evidence="1">
    <location>
        <begin position="1"/>
        <end position="21"/>
    </location>
</feature>
<evidence type="ECO:0000259" key="2">
    <source>
        <dbReference type="PROSITE" id="PS51186"/>
    </source>
</evidence>
<dbReference type="CDD" id="cd04301">
    <property type="entry name" value="NAT_SF"/>
    <property type="match status" value="1"/>
</dbReference>
<dbReference type="Gene3D" id="3.40.630.30">
    <property type="match status" value="1"/>
</dbReference>
<feature type="domain" description="N-acetyltransferase" evidence="2">
    <location>
        <begin position="29"/>
        <end position="170"/>
    </location>
</feature>
<dbReference type="PROSITE" id="PS51186">
    <property type="entry name" value="GNAT"/>
    <property type="match status" value="1"/>
</dbReference>
<dbReference type="EMBL" id="CP027306">
    <property type="protein sequence ID" value="AXE76801.1"/>
    <property type="molecule type" value="Genomic_DNA"/>
</dbReference>
<keyword evidence="3" id="KW-0808">Transferase</keyword>
<evidence type="ECO:0000313" key="3">
    <source>
        <dbReference type="EMBL" id="AXE76801.1"/>
    </source>
</evidence>
<dbReference type="GO" id="GO:0016747">
    <property type="term" value="F:acyltransferase activity, transferring groups other than amino-acyl groups"/>
    <property type="evidence" value="ECO:0007669"/>
    <property type="project" value="InterPro"/>
</dbReference>
<dbReference type="SUPFAM" id="SSF55729">
    <property type="entry name" value="Acyl-CoA N-acyltransferases (Nat)"/>
    <property type="match status" value="1"/>
</dbReference>
<name>A0A2Z5J8Y7_STRAR</name>
<organism evidence="3 4">
    <name type="scientific">Streptomyces atratus</name>
    <dbReference type="NCBI Taxonomy" id="1893"/>
    <lineage>
        <taxon>Bacteria</taxon>
        <taxon>Bacillati</taxon>
        <taxon>Actinomycetota</taxon>
        <taxon>Actinomycetes</taxon>
        <taxon>Kitasatosporales</taxon>
        <taxon>Streptomycetaceae</taxon>
        <taxon>Streptomyces</taxon>
    </lineage>
</organism>
<evidence type="ECO:0000313" key="4">
    <source>
        <dbReference type="Proteomes" id="UP000252698"/>
    </source>
</evidence>
<gene>
    <name evidence="3" type="ORF">C5746_07670</name>
</gene>
<evidence type="ECO:0000256" key="1">
    <source>
        <dbReference type="SAM" id="MobiDB-lite"/>
    </source>
</evidence>
<sequence>MRGGRYEAQRDAREQRLGAHGREPDAVTAVIRTATAADDPALAALWQRCFDAPQIAALHALDPDRHRHTFVAQNGPGGGIDAVVVYVPRLIRDAHGTPQRVGGIGSVATRPEARGQGLVRRLLVEAERTMMAEHCAWSLLFTGTPGVYRGSGWQEFGSAYTEGTLAPPVAPGAFRVREATAEDAVEVATLQHAYNANRPLSSLRAPEDWAVRVPAWYGPADRSLVAQDPGSGALAGWMVAQHEGECVEVREFAGAPECLGELFAAVGERGRAAGLSRARVRIPDGPGVRAALPALLADPRPVKEHVGMARPLHATADSVRATVTAPGAVHWYGDCF</sequence>
<dbReference type="Pfam" id="PF13527">
    <property type="entry name" value="Acetyltransf_9"/>
    <property type="match status" value="1"/>
</dbReference>
<dbReference type="AlphaFoldDB" id="A0A2Z5J8Y7"/>
<dbReference type="InterPro" id="IPR016181">
    <property type="entry name" value="Acyl_CoA_acyltransferase"/>
</dbReference>
<reference evidence="3 4" key="1">
    <citation type="journal article" date="2018" name="Front. Microbiol.">
        <title>Genome Sequencing of Streptomyces atratus SCSIOZH16 and Activation Production of Nocardamine via Metabolic Engineering.</title>
        <authorList>
            <person name="Li Y."/>
            <person name="Zhang C."/>
            <person name="Liu C."/>
            <person name="Ju J."/>
            <person name="Ma J."/>
        </authorList>
    </citation>
    <scope>NUCLEOTIDE SEQUENCE [LARGE SCALE GENOMIC DNA]</scope>
    <source>
        <strain evidence="3 4">SCSIO_ZH16</strain>
    </source>
</reference>
<protein>
    <submittedName>
        <fullName evidence="3">GNAT family N-acetyltransferase</fullName>
    </submittedName>
</protein>
<dbReference type="Proteomes" id="UP000252698">
    <property type="component" value="Chromosome"/>
</dbReference>
<dbReference type="InterPro" id="IPR000182">
    <property type="entry name" value="GNAT_dom"/>
</dbReference>
<dbReference type="KEGG" id="sata:C5746_07670"/>